<comment type="caution">
    <text evidence="5">The sequence shown here is derived from an EMBL/GenBank/DDBJ whole genome shotgun (WGS) entry which is preliminary data.</text>
</comment>
<keyword evidence="3" id="KW-0274">FAD</keyword>
<reference evidence="5" key="2">
    <citation type="submission" date="2023-06" db="EMBL/GenBank/DDBJ databases">
        <authorList>
            <consortium name="Lawrence Berkeley National Laboratory"/>
            <person name="Mondo S.J."/>
            <person name="Hensen N."/>
            <person name="Bonometti L."/>
            <person name="Westerberg I."/>
            <person name="Brannstrom I.O."/>
            <person name="Guillou S."/>
            <person name="Cros-Aarteil S."/>
            <person name="Calhoun S."/>
            <person name="Haridas S."/>
            <person name="Kuo A."/>
            <person name="Pangilinan J."/>
            <person name="Riley R."/>
            <person name="Labutti K."/>
            <person name="Andreopoulos B."/>
            <person name="Lipzen A."/>
            <person name="Chen C."/>
            <person name="Yanf M."/>
            <person name="Daum C."/>
            <person name="Ng V."/>
            <person name="Clum A."/>
            <person name="Steindorff A."/>
            <person name="Ohm R."/>
            <person name="Martin F."/>
            <person name="Silar P."/>
            <person name="Natvig D."/>
            <person name="Lalanne C."/>
            <person name="Gautier V."/>
            <person name="Ament-Velasquez S.L."/>
            <person name="Kruys A."/>
            <person name="Hutchinson M.I."/>
            <person name="Powell A.J."/>
            <person name="Barry K."/>
            <person name="Miller A.N."/>
            <person name="Grigoriev I.V."/>
            <person name="Debuchy R."/>
            <person name="Gladieux P."/>
            <person name="Thoren M.H."/>
            <person name="Johannesson H."/>
        </authorList>
    </citation>
    <scope>NUCLEOTIDE SEQUENCE</scope>
    <source>
        <strain evidence="5">PSN324</strain>
    </source>
</reference>
<dbReference type="Proteomes" id="UP001321749">
    <property type="component" value="Unassembled WGS sequence"/>
</dbReference>
<dbReference type="PANTHER" id="PTHR42707:SF2">
    <property type="entry name" value="ACD11 DEHYDROGENASE"/>
    <property type="match status" value="1"/>
</dbReference>
<dbReference type="AlphaFoldDB" id="A0AAV9H9Z7"/>
<evidence type="ECO:0000256" key="2">
    <source>
        <dbReference type="ARBA" id="ARBA00022630"/>
    </source>
</evidence>
<evidence type="ECO:0000256" key="3">
    <source>
        <dbReference type="ARBA" id="ARBA00022827"/>
    </source>
</evidence>
<dbReference type="InterPro" id="IPR052904">
    <property type="entry name" value="Acyl-CoA_dehydrogenase-like"/>
</dbReference>
<accession>A0AAV9H9Z7</accession>
<dbReference type="InterPro" id="IPR009100">
    <property type="entry name" value="AcylCoA_DH/oxidase_NM_dom_sf"/>
</dbReference>
<evidence type="ECO:0000256" key="1">
    <source>
        <dbReference type="ARBA" id="ARBA00009347"/>
    </source>
</evidence>
<reference evidence="5" key="1">
    <citation type="journal article" date="2023" name="Mol. Phylogenet. Evol.">
        <title>Genome-scale phylogeny and comparative genomics of the fungal order Sordariales.</title>
        <authorList>
            <person name="Hensen N."/>
            <person name="Bonometti L."/>
            <person name="Westerberg I."/>
            <person name="Brannstrom I.O."/>
            <person name="Guillou S."/>
            <person name="Cros-Aarteil S."/>
            <person name="Calhoun S."/>
            <person name="Haridas S."/>
            <person name="Kuo A."/>
            <person name="Mondo S."/>
            <person name="Pangilinan J."/>
            <person name="Riley R."/>
            <person name="LaButti K."/>
            <person name="Andreopoulos B."/>
            <person name="Lipzen A."/>
            <person name="Chen C."/>
            <person name="Yan M."/>
            <person name="Daum C."/>
            <person name="Ng V."/>
            <person name="Clum A."/>
            <person name="Steindorff A."/>
            <person name="Ohm R.A."/>
            <person name="Martin F."/>
            <person name="Silar P."/>
            <person name="Natvig D.O."/>
            <person name="Lalanne C."/>
            <person name="Gautier V."/>
            <person name="Ament-Velasquez S.L."/>
            <person name="Kruys A."/>
            <person name="Hutchinson M.I."/>
            <person name="Powell A.J."/>
            <person name="Barry K."/>
            <person name="Miller A.N."/>
            <person name="Grigoriev I.V."/>
            <person name="Debuchy R."/>
            <person name="Gladieux P."/>
            <person name="Hiltunen Thoren M."/>
            <person name="Johannesson H."/>
        </authorList>
    </citation>
    <scope>NUCLEOTIDE SEQUENCE</scope>
    <source>
        <strain evidence="5">PSN324</strain>
    </source>
</reference>
<dbReference type="SUPFAM" id="SSF47203">
    <property type="entry name" value="Acyl-CoA dehydrogenase C-terminal domain-like"/>
    <property type="match status" value="1"/>
</dbReference>
<proteinExistence type="inferred from homology"/>
<evidence type="ECO:0000313" key="6">
    <source>
        <dbReference type="Proteomes" id="UP001321749"/>
    </source>
</evidence>
<organism evidence="5 6">
    <name type="scientific">Cladorrhinum samala</name>
    <dbReference type="NCBI Taxonomy" id="585594"/>
    <lineage>
        <taxon>Eukaryota</taxon>
        <taxon>Fungi</taxon>
        <taxon>Dikarya</taxon>
        <taxon>Ascomycota</taxon>
        <taxon>Pezizomycotina</taxon>
        <taxon>Sordariomycetes</taxon>
        <taxon>Sordariomycetidae</taxon>
        <taxon>Sordariales</taxon>
        <taxon>Podosporaceae</taxon>
        <taxon>Cladorrhinum</taxon>
    </lineage>
</organism>
<dbReference type="EMBL" id="MU865173">
    <property type="protein sequence ID" value="KAK4456721.1"/>
    <property type="molecule type" value="Genomic_DNA"/>
</dbReference>
<keyword evidence="2" id="KW-0285">Flavoprotein</keyword>
<evidence type="ECO:0000313" key="5">
    <source>
        <dbReference type="EMBL" id="KAK4456721.1"/>
    </source>
</evidence>
<comment type="similarity">
    <text evidence="1">Belongs to the acyl-CoA dehydrogenase family.</text>
</comment>
<dbReference type="Pfam" id="PF00441">
    <property type="entry name" value="Acyl-CoA_dh_1"/>
    <property type="match status" value="1"/>
</dbReference>
<sequence length="640" mass="69413">MEPSSSNTGFFQKQPIIRNQWHDDVSLQRVAKLFLPTSLLEEIAPDLSKLADEVLAPQIFTWVTDAERNLPYLLGSGRDSFGKPQSKLIVTEGWRKLQDFGLAKGFVALNYDTPSLGAHARLVQFLRCHVWTGSCANTLCPAAMQDGAARLLELHLTDPDSRSRLSPLELSVFQNAFDHLTSRDPSRAWTSGQWMTERPGGSDVSLTETVATYLPDPSPAGLASPPSEGVPLGPYSVSGFKFFSSATDSSCAVLLAKTSPSKPVSAFFAPMRRQNPSLISPTGVEGGEELNGITIQRLKHKFGTQSLPTAELELKGTRAWMIGGEGQGIREVSTMLNITRVHTTASTMGYLGRSLGIARAFAAVREVGAGKGARVSLAGHPLHMRTLAGITEGYHGMMLLTFFTLKVLGLDEKGKRKGKGEGGWDTVPTPAEEMVPYLLRVLSSLHKSYVCENAVPLVYQCMESLGGVGYMQNVESEHLNVSRLFRDACVGAIWEGTTDVLASDTVRALKHPVQGKNCIEAVGWFVLSGLDKVKNGPVKDTLKREWQGLKGKIESKSQAELLPEARGITFRLAEVLIAVLYLLDAAAHPGVEIEAMCHRYLRAKGFVVDGSNEDVKGGLELDQAIVYGPGNQPSKPSSKL</sequence>
<name>A0AAV9H9Z7_9PEZI</name>
<gene>
    <name evidence="5" type="ORF">QBC42DRAFT_321596</name>
</gene>
<dbReference type="InterPro" id="IPR036250">
    <property type="entry name" value="AcylCo_DH-like_C"/>
</dbReference>
<dbReference type="SUPFAM" id="SSF56645">
    <property type="entry name" value="Acyl-CoA dehydrogenase NM domain-like"/>
    <property type="match status" value="1"/>
</dbReference>
<dbReference type="InterPro" id="IPR009075">
    <property type="entry name" value="AcylCo_DH/oxidase_C"/>
</dbReference>
<dbReference type="Gene3D" id="2.40.110.20">
    <property type="match status" value="1"/>
</dbReference>
<dbReference type="GO" id="GO:0003995">
    <property type="term" value="F:acyl-CoA dehydrogenase activity"/>
    <property type="evidence" value="ECO:0007669"/>
    <property type="project" value="TreeGrafter"/>
</dbReference>
<keyword evidence="6" id="KW-1185">Reference proteome</keyword>
<dbReference type="PANTHER" id="PTHR42707">
    <property type="entry name" value="ACYL-COA DEHYDROGENASE"/>
    <property type="match status" value="1"/>
</dbReference>
<dbReference type="Gene3D" id="1.20.140.10">
    <property type="entry name" value="Butyryl-CoA Dehydrogenase, subunit A, domain 3"/>
    <property type="match status" value="1"/>
</dbReference>
<evidence type="ECO:0000259" key="4">
    <source>
        <dbReference type="Pfam" id="PF00441"/>
    </source>
</evidence>
<protein>
    <recommendedName>
        <fullName evidence="4">Acyl-CoA dehydrogenase/oxidase C-terminal domain-containing protein</fullName>
    </recommendedName>
</protein>
<feature type="domain" description="Acyl-CoA dehydrogenase/oxidase C-terminal" evidence="4">
    <location>
        <begin position="441"/>
        <end position="508"/>
    </location>
</feature>